<dbReference type="Pfam" id="PF00226">
    <property type="entry name" value="DnaJ"/>
    <property type="match status" value="2"/>
</dbReference>
<proteinExistence type="predicted"/>
<dbReference type="Pfam" id="PF00069">
    <property type="entry name" value="Pkinase"/>
    <property type="match status" value="1"/>
</dbReference>
<evidence type="ECO:0000256" key="1">
    <source>
        <dbReference type="ARBA" id="ARBA00022723"/>
    </source>
</evidence>
<dbReference type="InterPro" id="IPR001305">
    <property type="entry name" value="HSP_DnaJ_Cys-rich_dom"/>
</dbReference>
<dbReference type="EMBL" id="CAJPVJ010004728">
    <property type="protein sequence ID" value="CAG2168860.1"/>
    <property type="molecule type" value="Genomic_DNA"/>
</dbReference>
<evidence type="ECO:0000256" key="6">
    <source>
        <dbReference type="PROSITE-ProRule" id="PRU00546"/>
    </source>
</evidence>
<feature type="zinc finger region" description="CR-type" evidence="6">
    <location>
        <begin position="162"/>
        <end position="240"/>
    </location>
</feature>
<evidence type="ECO:0000256" key="3">
    <source>
        <dbReference type="ARBA" id="ARBA00022771"/>
    </source>
</evidence>
<dbReference type="GO" id="GO:0043066">
    <property type="term" value="P:negative regulation of apoptotic process"/>
    <property type="evidence" value="ECO:0007669"/>
    <property type="project" value="TreeGrafter"/>
</dbReference>
<feature type="domain" description="CR-type" evidence="9">
    <location>
        <begin position="162"/>
        <end position="240"/>
    </location>
</feature>
<name>A0A7R9M1V7_9ACAR</name>
<dbReference type="PRINTS" id="PR00625">
    <property type="entry name" value="JDOMAIN"/>
</dbReference>
<sequence>MTKIISIAMSSHCLRHLRQLRSHSWPRIVFSRAAIASGATSAAAVSTNRRHIHTTRATAAADDYYKTLGVDRSASGKDIKKAYYQLAKKWHPDTNKNDPTAAKRFQQGFHSNIDPEELFRNIFGDFSKGFNGSQSSGDGFDFEYSAPQELQLSLSFKEAAKGCTKEVKISVIDTCPKCNGSRCAEDHKPVKCPYCQGTGMETISTGPFVMRSTCRMCRGTRLHIKHPCRECSAMSSHCLRHLRQLRSHSWPRIVFSRAAIASGATSAAAVSTNRRHIHTTRATAAADDYYKTLGVDRSASGKDIKKAYYQLAKKWHPDTNKNDPTAAKRFQQGFHSNIDPEELFRNIFGDFSKGFNGSQSSGDGFDFEYSAPQELQLSLSFKEAAKGCTKEVKISVIDTCPKCNGSRCAEDHKPVKCPYCQGTGMETISTGPFVMRSTCRMCRGTRLHIKHPCRECSGKGQTQQRKTIQIPVPAGVDDGHAKRMQIGNKELYITFRVARSDYFKRDGADIHTDADISLSQAILGGTVSVNGLYEDVTLKIPSGTSSHSRIRLANKGIRRVESYGFGDHYIHLKIRVPQYLQLMEVGMKQYVSDELSKPDNFLVDHLIKHFAKAATSVSILRVLATIYSDLLILTTDRWICTGSSNLSMLSIKNFKALGKPLEKTVNFMLRDVEHVRGLSHPHIVAMEFTIHVRDTQTDFHSLFAFIFMELMDGSLNALIKIYQCLDLDETLNWLQQIAGALLYLHDNQISQMDIKSDNILFRTGLSNQLNVYKLTDFGLSSRPMVSREVAGTECFMAPELIGVMAQFWQVAGWPIDIDTKQADVYALGITVGQSLIGTRCLEPPRCYADAMLFSDLYHPRKWVTDYLVITGKFLESHPIIQLVFSMIQKDPHIRVTSKQVDSYLRSVP</sequence>
<feature type="domain" description="J" evidence="8">
    <location>
        <begin position="288"/>
        <end position="352"/>
    </location>
</feature>
<dbReference type="GO" id="GO:0031072">
    <property type="term" value="F:heat shock protein binding"/>
    <property type="evidence" value="ECO:0007669"/>
    <property type="project" value="InterPro"/>
</dbReference>
<evidence type="ECO:0000313" key="10">
    <source>
        <dbReference type="EMBL" id="CAD7651528.1"/>
    </source>
</evidence>
<dbReference type="FunFam" id="2.60.260.20:FF:000005">
    <property type="entry name" value="Chaperone protein dnaJ 1, mitochondrial"/>
    <property type="match status" value="1"/>
</dbReference>
<dbReference type="InterPro" id="IPR002939">
    <property type="entry name" value="DnaJ_C"/>
</dbReference>
<dbReference type="CDD" id="cd06257">
    <property type="entry name" value="DnaJ"/>
    <property type="match status" value="2"/>
</dbReference>
<dbReference type="PROSITE" id="PS51188">
    <property type="entry name" value="ZF_CR"/>
    <property type="match status" value="2"/>
</dbReference>
<dbReference type="Proteomes" id="UP000728032">
    <property type="component" value="Unassembled WGS sequence"/>
</dbReference>
<organism evidence="10">
    <name type="scientific">Oppiella nova</name>
    <dbReference type="NCBI Taxonomy" id="334625"/>
    <lineage>
        <taxon>Eukaryota</taxon>
        <taxon>Metazoa</taxon>
        <taxon>Ecdysozoa</taxon>
        <taxon>Arthropoda</taxon>
        <taxon>Chelicerata</taxon>
        <taxon>Arachnida</taxon>
        <taxon>Acari</taxon>
        <taxon>Acariformes</taxon>
        <taxon>Sarcoptiformes</taxon>
        <taxon>Oribatida</taxon>
        <taxon>Brachypylina</taxon>
        <taxon>Oppioidea</taxon>
        <taxon>Oppiidae</taxon>
        <taxon>Oppiella</taxon>
    </lineage>
</organism>
<keyword evidence="1 6" id="KW-0479">Metal-binding</keyword>
<dbReference type="EMBL" id="OC919553">
    <property type="protein sequence ID" value="CAD7651528.1"/>
    <property type="molecule type" value="Genomic_DNA"/>
</dbReference>
<feature type="domain" description="J" evidence="8">
    <location>
        <begin position="63"/>
        <end position="127"/>
    </location>
</feature>
<dbReference type="PANTHER" id="PTHR44145:SF3">
    <property type="entry name" value="DNAJ HOMOLOG SUBFAMILY A MEMBER 3, MITOCHONDRIAL"/>
    <property type="match status" value="1"/>
</dbReference>
<dbReference type="GO" id="GO:0005739">
    <property type="term" value="C:mitochondrion"/>
    <property type="evidence" value="ECO:0007669"/>
    <property type="project" value="TreeGrafter"/>
</dbReference>
<dbReference type="InterPro" id="IPR011009">
    <property type="entry name" value="Kinase-like_dom_sf"/>
</dbReference>
<dbReference type="Pfam" id="PF01556">
    <property type="entry name" value="DnaJ_C"/>
    <property type="match status" value="1"/>
</dbReference>
<dbReference type="InterPro" id="IPR036869">
    <property type="entry name" value="J_dom_sf"/>
</dbReference>
<dbReference type="GO" id="GO:0004672">
    <property type="term" value="F:protein kinase activity"/>
    <property type="evidence" value="ECO:0007669"/>
    <property type="project" value="InterPro"/>
</dbReference>
<dbReference type="SUPFAM" id="SSF57938">
    <property type="entry name" value="DnaJ/Hsp40 cysteine-rich domain"/>
    <property type="match status" value="2"/>
</dbReference>
<keyword evidence="4 6" id="KW-0862">Zinc</keyword>
<dbReference type="OrthoDB" id="4062651at2759"/>
<dbReference type="SUPFAM" id="SSF46565">
    <property type="entry name" value="Chaperone J-domain"/>
    <property type="match status" value="2"/>
</dbReference>
<evidence type="ECO:0000313" key="11">
    <source>
        <dbReference type="Proteomes" id="UP000728032"/>
    </source>
</evidence>
<feature type="zinc finger region" description="CR-type" evidence="6">
    <location>
        <begin position="387"/>
        <end position="465"/>
    </location>
</feature>
<dbReference type="Gene3D" id="1.10.287.110">
    <property type="entry name" value="DnaJ domain"/>
    <property type="match status" value="2"/>
</dbReference>
<keyword evidence="3 6" id="KW-0863">Zinc-finger</keyword>
<dbReference type="GO" id="GO:0005524">
    <property type="term" value="F:ATP binding"/>
    <property type="evidence" value="ECO:0007669"/>
    <property type="project" value="InterPro"/>
</dbReference>
<reference evidence="10" key="1">
    <citation type="submission" date="2020-11" db="EMBL/GenBank/DDBJ databases">
        <authorList>
            <person name="Tran Van P."/>
        </authorList>
    </citation>
    <scope>NUCLEOTIDE SEQUENCE</scope>
</reference>
<evidence type="ECO:0000259" key="9">
    <source>
        <dbReference type="PROSITE" id="PS51188"/>
    </source>
</evidence>
<keyword evidence="2" id="KW-0677">Repeat</keyword>
<dbReference type="SMART" id="SM00220">
    <property type="entry name" value="S_TKc"/>
    <property type="match status" value="1"/>
</dbReference>
<dbReference type="GO" id="GO:0007005">
    <property type="term" value="P:mitochondrion organization"/>
    <property type="evidence" value="ECO:0007669"/>
    <property type="project" value="TreeGrafter"/>
</dbReference>
<dbReference type="GO" id="GO:0006457">
    <property type="term" value="P:protein folding"/>
    <property type="evidence" value="ECO:0007669"/>
    <property type="project" value="InterPro"/>
</dbReference>
<dbReference type="CDD" id="cd10719">
    <property type="entry name" value="DnaJ_zf"/>
    <property type="match status" value="2"/>
</dbReference>
<dbReference type="PANTHER" id="PTHR44145">
    <property type="entry name" value="DNAJ HOMOLOG SUBFAMILY A MEMBER 3, MITOCHONDRIAL"/>
    <property type="match status" value="1"/>
</dbReference>
<dbReference type="Gene3D" id="2.60.260.20">
    <property type="entry name" value="Urease metallochaperone UreE, N-terminal domain"/>
    <property type="match status" value="2"/>
</dbReference>
<protein>
    <submittedName>
        <fullName evidence="10">Uncharacterized protein</fullName>
    </submittedName>
</protein>
<dbReference type="AlphaFoldDB" id="A0A7R9M1V7"/>
<evidence type="ECO:0000256" key="2">
    <source>
        <dbReference type="ARBA" id="ARBA00022737"/>
    </source>
</evidence>
<evidence type="ECO:0000259" key="8">
    <source>
        <dbReference type="PROSITE" id="PS50076"/>
    </source>
</evidence>
<evidence type="ECO:0000256" key="4">
    <source>
        <dbReference type="ARBA" id="ARBA00022833"/>
    </source>
</evidence>
<accession>A0A7R9M1V7</accession>
<dbReference type="CDD" id="cd10747">
    <property type="entry name" value="DnaJ_C"/>
    <property type="match status" value="1"/>
</dbReference>
<gene>
    <name evidence="10" type="ORF">ONB1V03_LOCUS8344</name>
</gene>
<feature type="domain" description="Protein kinase" evidence="7">
    <location>
        <begin position="617"/>
        <end position="904"/>
    </location>
</feature>
<dbReference type="GO" id="GO:0008270">
    <property type="term" value="F:zinc ion binding"/>
    <property type="evidence" value="ECO:0007669"/>
    <property type="project" value="UniProtKB-KW"/>
</dbReference>
<dbReference type="PROSITE" id="PS50076">
    <property type="entry name" value="DNAJ_2"/>
    <property type="match status" value="2"/>
</dbReference>
<dbReference type="SMART" id="SM00271">
    <property type="entry name" value="DnaJ"/>
    <property type="match status" value="2"/>
</dbReference>
<dbReference type="InterPro" id="IPR001623">
    <property type="entry name" value="DnaJ_domain"/>
</dbReference>
<evidence type="ECO:0000256" key="5">
    <source>
        <dbReference type="ARBA" id="ARBA00023186"/>
    </source>
</evidence>
<dbReference type="PROSITE" id="PS50011">
    <property type="entry name" value="PROTEIN_KINASE_DOM"/>
    <property type="match status" value="1"/>
</dbReference>
<dbReference type="InterPro" id="IPR008971">
    <property type="entry name" value="HSP40/DnaJ_pept-bd"/>
</dbReference>
<dbReference type="InterPro" id="IPR000719">
    <property type="entry name" value="Prot_kinase_dom"/>
</dbReference>
<dbReference type="Gene3D" id="1.10.510.10">
    <property type="entry name" value="Transferase(Phosphotransferase) domain 1"/>
    <property type="match status" value="1"/>
</dbReference>
<dbReference type="GO" id="GO:0051082">
    <property type="term" value="F:unfolded protein binding"/>
    <property type="evidence" value="ECO:0007669"/>
    <property type="project" value="InterPro"/>
</dbReference>
<dbReference type="Pfam" id="PF00684">
    <property type="entry name" value="DnaJ_CXXCXGXG"/>
    <property type="match status" value="2"/>
</dbReference>
<dbReference type="InterPro" id="IPR051938">
    <property type="entry name" value="Apopto_cytoskel_mod"/>
</dbReference>
<keyword evidence="11" id="KW-1185">Reference proteome</keyword>
<dbReference type="SUPFAM" id="SSF56112">
    <property type="entry name" value="Protein kinase-like (PK-like)"/>
    <property type="match status" value="1"/>
</dbReference>
<feature type="domain" description="CR-type" evidence="9">
    <location>
        <begin position="387"/>
        <end position="465"/>
    </location>
</feature>
<dbReference type="InterPro" id="IPR036410">
    <property type="entry name" value="HSP_DnaJ_Cys-rich_dom_sf"/>
</dbReference>
<keyword evidence="5" id="KW-0143">Chaperone</keyword>
<evidence type="ECO:0000259" key="7">
    <source>
        <dbReference type="PROSITE" id="PS50011"/>
    </source>
</evidence>
<dbReference type="Gene3D" id="2.10.230.10">
    <property type="entry name" value="Heat shock protein DnaJ, cysteine-rich domain"/>
    <property type="match status" value="2"/>
</dbReference>
<dbReference type="SUPFAM" id="SSF49493">
    <property type="entry name" value="HSP40/DnaJ peptide-binding domain"/>
    <property type="match status" value="2"/>
</dbReference>